<dbReference type="Proteomes" id="UP000817854">
    <property type="component" value="Unassembled WGS sequence"/>
</dbReference>
<comment type="caution">
    <text evidence="2">The sequence shown here is derived from an EMBL/GenBank/DDBJ whole genome shotgun (WGS) entry which is preliminary data.</text>
</comment>
<dbReference type="RefSeq" id="WP_140964361.1">
    <property type="nucleotide sequence ID" value="NZ_VEVQ02000019.1"/>
</dbReference>
<gene>
    <name evidence="2" type="ORF">FIA58_019425</name>
</gene>
<keyword evidence="1" id="KW-0732">Signal</keyword>
<evidence type="ECO:0008006" key="4">
    <source>
        <dbReference type="Google" id="ProtNLM"/>
    </source>
</evidence>
<evidence type="ECO:0000313" key="3">
    <source>
        <dbReference type="Proteomes" id="UP000817854"/>
    </source>
</evidence>
<keyword evidence="3" id="KW-1185">Reference proteome</keyword>
<sequence>MKKQLLALLGFALALFTYAQENEVSVKLKQIKSTETNTSTGEVITKTYSFQNGKLVSIKTSDIIQSFFYNTNGNLDRTVRENEMSDWKEVASYFYDGRNNLIKYVNEYEEGGKSVTKTINYSYDGSKIRAVTKKSNSTLKFVQWVDYTLENGRIINESERDINQKVISNRRIDYIEGDLIAYKGVFGDRSTDSYDYDDKESAMRLVVKNVFGKNYKTIVTLIAPHEREFPLESISYHNFLKFTSTTPSKKEYKYVYTYNDLNYPKTHIEHTGKLKTIVDYEYE</sequence>
<feature type="signal peptide" evidence="1">
    <location>
        <begin position="1"/>
        <end position="19"/>
    </location>
</feature>
<evidence type="ECO:0000313" key="2">
    <source>
        <dbReference type="EMBL" id="NHN27854.1"/>
    </source>
</evidence>
<reference evidence="2" key="1">
    <citation type="submission" date="2019-05" db="EMBL/GenBank/DDBJ databases">
        <authorList>
            <person name="Lianzixin W."/>
        </authorList>
    </citation>
    <scope>NUCLEOTIDE SEQUENCE</scope>
    <source>
        <strain evidence="2">EC11</strain>
    </source>
</reference>
<feature type="chain" id="PRO_5046206728" description="DUF4595 domain-containing protein" evidence="1">
    <location>
        <begin position="20"/>
        <end position="283"/>
    </location>
</feature>
<accession>A0ABX0IVA7</accession>
<reference evidence="2" key="2">
    <citation type="submission" date="2020-02" db="EMBL/GenBank/DDBJ databases">
        <title>Flavobacterium profundi sp. nov., isolated from a deep-sea seamount.</title>
        <authorList>
            <person name="Zhang D.-C."/>
        </authorList>
    </citation>
    <scope>NUCLEOTIDE SEQUENCE</scope>
    <source>
        <strain evidence="2">EC11</strain>
    </source>
</reference>
<protein>
    <recommendedName>
        <fullName evidence="4">DUF4595 domain-containing protein</fullName>
    </recommendedName>
</protein>
<evidence type="ECO:0000256" key="1">
    <source>
        <dbReference type="SAM" id="SignalP"/>
    </source>
</evidence>
<dbReference type="Gene3D" id="2.180.10.10">
    <property type="entry name" value="RHS repeat-associated core"/>
    <property type="match status" value="1"/>
</dbReference>
<organism evidence="2 3">
    <name type="scientific">Flavobacterium jejuense</name>
    <dbReference type="NCBI Taxonomy" id="1544455"/>
    <lineage>
        <taxon>Bacteria</taxon>
        <taxon>Pseudomonadati</taxon>
        <taxon>Bacteroidota</taxon>
        <taxon>Flavobacteriia</taxon>
        <taxon>Flavobacteriales</taxon>
        <taxon>Flavobacteriaceae</taxon>
        <taxon>Flavobacterium</taxon>
    </lineage>
</organism>
<name>A0ABX0IVA7_9FLAO</name>
<proteinExistence type="predicted"/>
<dbReference type="EMBL" id="VEVQ02000019">
    <property type="protein sequence ID" value="NHN27854.1"/>
    <property type="molecule type" value="Genomic_DNA"/>
</dbReference>